<dbReference type="EMBL" id="OIVN01002112">
    <property type="protein sequence ID" value="SPD00695.1"/>
    <property type="molecule type" value="Genomic_DNA"/>
</dbReference>
<sequence length="100" mass="10856">MAKIGVVVVVLSLVLVLSIHSVLAEDQGLVQTAADHVTNAASTVVKNAADNLSNHVGEAVEKVKETTTFWAKCFDWFHGPSLESPTRKHWQGHPKQRESG</sequence>
<name>A0A2N9GM96_FAGSY</name>
<evidence type="ECO:0000256" key="2">
    <source>
        <dbReference type="SAM" id="SignalP"/>
    </source>
</evidence>
<accession>A0A2N9GM96</accession>
<dbReference type="AlphaFoldDB" id="A0A2N9GM96"/>
<feature type="signal peptide" evidence="2">
    <location>
        <begin position="1"/>
        <end position="24"/>
    </location>
</feature>
<feature type="region of interest" description="Disordered" evidence="1">
    <location>
        <begin position="79"/>
        <end position="100"/>
    </location>
</feature>
<protein>
    <submittedName>
        <fullName evidence="3">Uncharacterized protein</fullName>
    </submittedName>
</protein>
<organism evidence="3">
    <name type="scientific">Fagus sylvatica</name>
    <name type="common">Beechnut</name>
    <dbReference type="NCBI Taxonomy" id="28930"/>
    <lineage>
        <taxon>Eukaryota</taxon>
        <taxon>Viridiplantae</taxon>
        <taxon>Streptophyta</taxon>
        <taxon>Embryophyta</taxon>
        <taxon>Tracheophyta</taxon>
        <taxon>Spermatophyta</taxon>
        <taxon>Magnoliopsida</taxon>
        <taxon>eudicotyledons</taxon>
        <taxon>Gunneridae</taxon>
        <taxon>Pentapetalae</taxon>
        <taxon>rosids</taxon>
        <taxon>fabids</taxon>
        <taxon>Fagales</taxon>
        <taxon>Fagaceae</taxon>
        <taxon>Fagus</taxon>
    </lineage>
</organism>
<gene>
    <name evidence="3" type="ORF">FSB_LOCUS28577</name>
</gene>
<feature type="chain" id="PRO_5014750780" evidence="2">
    <location>
        <begin position="25"/>
        <end position="100"/>
    </location>
</feature>
<keyword evidence="2" id="KW-0732">Signal</keyword>
<evidence type="ECO:0000256" key="1">
    <source>
        <dbReference type="SAM" id="MobiDB-lite"/>
    </source>
</evidence>
<proteinExistence type="predicted"/>
<reference evidence="3" key="1">
    <citation type="submission" date="2018-02" db="EMBL/GenBank/DDBJ databases">
        <authorList>
            <person name="Cohen D.B."/>
            <person name="Kent A.D."/>
        </authorList>
    </citation>
    <scope>NUCLEOTIDE SEQUENCE</scope>
</reference>
<evidence type="ECO:0000313" key="3">
    <source>
        <dbReference type="EMBL" id="SPD00695.1"/>
    </source>
</evidence>